<comment type="caution">
    <text evidence="2">The sequence shown here is derived from an EMBL/GenBank/DDBJ whole genome shotgun (WGS) entry which is preliminary data.</text>
</comment>
<dbReference type="Gene3D" id="3.40.50.300">
    <property type="entry name" value="P-loop containing nucleotide triphosphate hydrolases"/>
    <property type="match status" value="1"/>
</dbReference>
<dbReference type="InterPro" id="IPR052934">
    <property type="entry name" value="Methyl-DNA_Rec/Restrict_Enz"/>
</dbReference>
<proteinExistence type="predicted"/>
<sequence>MDPYGNPRVQPVYDTTSLWKARCLFGGNSLLFPDRAAWSLSNLAELDQVFNHQPLVGSGSFVDKLDEQLANSESDVRVTAAEVLWLYYLVPHTSVVGWSRKRSTIERILGENLPEGGVVEALRRGPWRPGQNYLQRPDLHVGYLIDFAHRAKQLDLDELEKITADPEKLTKFADSTDRSLGAARNMLLHFLIPTEYVSVAAGNHRRQLISTFSEFVADQGAHPDEQLRKVVRNLEEKGIIGPAGRVEFYSPPLLAVWRPTDDDNVGELEALRWKKNLCLYGPPGTGKSYTAKKIAESLIRREALVRWGAHTYFSNATTVDKIVGTNIHELQLHPGWDYSNFVVGLNLQDGKTTWKRGEIFTVLDKLKNQVLPVGCDPLPIVLILDEINRTDLSAMLGELFSLLERDKRGETRRLPSHGEQGIGEISLPADLYLIGTMNDIDQSVESLDFALRRRFLWRAVGFDKESLAEIVMHRWNAEHGNVSKVVSRTTYAELEEEITALGECASNLNAEISKIRGLGTEFEIGHTYFAEITEFLILWLGTLNKKPNSGTYLWTPKNEPRPSLRGLWNLSLRPLLEQYLASVEDRDQEMERLERAFLTRP</sequence>
<keyword evidence="3" id="KW-1185">Reference proteome</keyword>
<accession>A0ABQ0HNY1</accession>
<dbReference type="InterPro" id="IPR011704">
    <property type="entry name" value="ATPase_dyneun-rel_AAA"/>
</dbReference>
<dbReference type="InterPro" id="IPR027417">
    <property type="entry name" value="P-loop_NTPase"/>
</dbReference>
<dbReference type="Pfam" id="PF07728">
    <property type="entry name" value="AAA_5"/>
    <property type="match status" value="1"/>
</dbReference>
<dbReference type="RefSeq" id="WP_005195037.1">
    <property type="nucleotide sequence ID" value="NZ_BAHB01000025.1"/>
</dbReference>
<organism evidence="2 3">
    <name type="scientific">Gordonia rubripertincta NBRC 101908</name>
    <dbReference type="NCBI Taxonomy" id="1077975"/>
    <lineage>
        <taxon>Bacteria</taxon>
        <taxon>Bacillati</taxon>
        <taxon>Actinomycetota</taxon>
        <taxon>Actinomycetes</taxon>
        <taxon>Mycobacteriales</taxon>
        <taxon>Gordoniaceae</taxon>
        <taxon>Gordonia</taxon>
    </lineage>
</organism>
<evidence type="ECO:0000313" key="3">
    <source>
        <dbReference type="Proteomes" id="UP000010744"/>
    </source>
</evidence>
<dbReference type="SMART" id="SM00382">
    <property type="entry name" value="AAA"/>
    <property type="match status" value="1"/>
</dbReference>
<feature type="domain" description="AAA+ ATPase" evidence="1">
    <location>
        <begin position="273"/>
        <end position="461"/>
    </location>
</feature>
<dbReference type="EMBL" id="BAHB01000025">
    <property type="protein sequence ID" value="GAB83984.1"/>
    <property type="molecule type" value="Genomic_DNA"/>
</dbReference>
<dbReference type="SUPFAM" id="SSF52540">
    <property type="entry name" value="P-loop containing nucleoside triphosphate hydrolases"/>
    <property type="match status" value="1"/>
</dbReference>
<dbReference type="Proteomes" id="UP000010744">
    <property type="component" value="Unassembled WGS sequence"/>
</dbReference>
<gene>
    <name evidence="2" type="ORF">GORBP_025_00270</name>
</gene>
<evidence type="ECO:0000259" key="1">
    <source>
        <dbReference type="SMART" id="SM00382"/>
    </source>
</evidence>
<protein>
    <recommendedName>
        <fullName evidence="1">AAA+ ATPase domain-containing protein</fullName>
    </recommendedName>
</protein>
<name>A0ABQ0HNY1_GORRU</name>
<dbReference type="PANTHER" id="PTHR37291">
    <property type="entry name" value="5-METHYLCYTOSINE-SPECIFIC RESTRICTION ENZYME B"/>
    <property type="match status" value="1"/>
</dbReference>
<evidence type="ECO:0000313" key="2">
    <source>
        <dbReference type="EMBL" id="GAB83984.1"/>
    </source>
</evidence>
<dbReference type="InterPro" id="IPR003593">
    <property type="entry name" value="AAA+_ATPase"/>
</dbReference>
<dbReference type="PANTHER" id="PTHR37291:SF1">
    <property type="entry name" value="TYPE IV METHYL-DIRECTED RESTRICTION ENZYME ECOKMCRB SUBUNIT"/>
    <property type="match status" value="1"/>
</dbReference>
<reference evidence="2 3" key="1">
    <citation type="submission" date="2012-08" db="EMBL/GenBank/DDBJ databases">
        <title>Whole genome shotgun sequence of Gordonia rubripertincta NBRC 101908.</title>
        <authorList>
            <person name="Takarada H."/>
            <person name="Hosoyama A."/>
            <person name="Tsuchikane K."/>
            <person name="Katsumata H."/>
            <person name="Baba S."/>
            <person name="Ohji S."/>
            <person name="Yamazaki S."/>
            <person name="Fujita N."/>
        </authorList>
    </citation>
    <scope>NUCLEOTIDE SEQUENCE [LARGE SCALE GENOMIC DNA]</scope>
    <source>
        <strain evidence="2 3">NBRC 101908</strain>
    </source>
</reference>